<dbReference type="RefSeq" id="WP_146437788.1">
    <property type="nucleotide sequence ID" value="NZ_VIGV01000046.1"/>
</dbReference>
<dbReference type="AlphaFoldDB" id="A0A5C5RFL5"/>
<feature type="transmembrane region" description="Helical" evidence="8">
    <location>
        <begin position="16"/>
        <end position="34"/>
    </location>
</feature>
<sequence length="217" mass="22525">MPRILDSLRALPRSHAVALAMFAAASLLVIAYAVHSGTPLRYSDEKEYVEIARGIVAGDGYRLYGADSAYRPPAWPLLLAAFLAVGVPESLLPAVSAALLVIAAVSAGVLGVRITRCALGAIAAPFVLLYPINAYTATTLYPQALATAALVLLVLYASRAGDGHLSTRSALAIGALLAVSVLSVPTMGFSAAVIGLWILVRQHGNRFRYAVAAGLTA</sequence>
<gene>
    <name evidence="9" type="ORF">FK268_23080</name>
</gene>
<keyword evidence="10" id="KW-1185">Reference proteome</keyword>
<protein>
    <recommendedName>
        <fullName evidence="11">Glycosyltransferase RgtA/B/C/D-like domain-containing protein</fullName>
    </recommendedName>
</protein>
<organism evidence="9 10">
    <name type="scientific">Tsukamurella sputi</name>
    <dbReference type="NCBI Taxonomy" id="2591848"/>
    <lineage>
        <taxon>Bacteria</taxon>
        <taxon>Bacillati</taxon>
        <taxon>Actinomycetota</taxon>
        <taxon>Actinomycetes</taxon>
        <taxon>Mycobacteriales</taxon>
        <taxon>Tsukamurellaceae</taxon>
        <taxon>Tsukamurella</taxon>
    </lineage>
</organism>
<keyword evidence="6 8" id="KW-1133">Transmembrane helix</keyword>
<dbReference type="GO" id="GO:0005886">
    <property type="term" value="C:plasma membrane"/>
    <property type="evidence" value="ECO:0007669"/>
    <property type="project" value="UniProtKB-SubCell"/>
</dbReference>
<comment type="subcellular location">
    <subcellularLocation>
        <location evidence="1">Cell membrane</location>
        <topology evidence="1">Multi-pass membrane protein</topology>
    </subcellularLocation>
</comment>
<keyword evidence="5 8" id="KW-0812">Transmembrane</keyword>
<keyword evidence="2" id="KW-1003">Cell membrane</keyword>
<evidence type="ECO:0000256" key="1">
    <source>
        <dbReference type="ARBA" id="ARBA00004651"/>
    </source>
</evidence>
<evidence type="ECO:0000256" key="5">
    <source>
        <dbReference type="ARBA" id="ARBA00022692"/>
    </source>
</evidence>
<reference evidence="9 10" key="1">
    <citation type="submission" date="2019-06" db="EMBL/GenBank/DDBJ databases">
        <authorList>
            <person name="Teng J.L.L."/>
            <person name="Lee H.H."/>
            <person name="Lau S.K.P."/>
            <person name="Woo P.C.Y."/>
        </authorList>
    </citation>
    <scope>NUCLEOTIDE SEQUENCE [LARGE SCALE GENOMIC DNA]</scope>
    <source>
        <strain evidence="9 10">HKU70</strain>
    </source>
</reference>
<feature type="non-terminal residue" evidence="9">
    <location>
        <position position="217"/>
    </location>
</feature>
<feature type="transmembrane region" description="Helical" evidence="8">
    <location>
        <begin position="170"/>
        <end position="200"/>
    </location>
</feature>
<keyword evidence="7 8" id="KW-0472">Membrane</keyword>
<dbReference type="PANTHER" id="PTHR33908">
    <property type="entry name" value="MANNOSYLTRANSFERASE YKCB-RELATED"/>
    <property type="match status" value="1"/>
</dbReference>
<evidence type="ECO:0000256" key="7">
    <source>
        <dbReference type="ARBA" id="ARBA00023136"/>
    </source>
</evidence>
<evidence type="ECO:0008006" key="11">
    <source>
        <dbReference type="Google" id="ProtNLM"/>
    </source>
</evidence>
<feature type="transmembrane region" description="Helical" evidence="8">
    <location>
        <begin position="77"/>
        <end position="105"/>
    </location>
</feature>
<evidence type="ECO:0000256" key="4">
    <source>
        <dbReference type="ARBA" id="ARBA00022679"/>
    </source>
</evidence>
<keyword evidence="4" id="KW-0808">Transferase</keyword>
<keyword evidence="3" id="KW-0328">Glycosyltransferase</keyword>
<accession>A0A5C5RFL5</accession>
<dbReference type="PANTHER" id="PTHR33908:SF11">
    <property type="entry name" value="MEMBRANE PROTEIN"/>
    <property type="match status" value="1"/>
</dbReference>
<dbReference type="Proteomes" id="UP000319792">
    <property type="component" value="Unassembled WGS sequence"/>
</dbReference>
<dbReference type="InterPro" id="IPR050297">
    <property type="entry name" value="LipidA_mod_glycosyltrf_83"/>
</dbReference>
<evidence type="ECO:0000256" key="6">
    <source>
        <dbReference type="ARBA" id="ARBA00022989"/>
    </source>
</evidence>
<dbReference type="OrthoDB" id="5241619at2"/>
<proteinExistence type="predicted"/>
<dbReference type="EMBL" id="VIGV01000046">
    <property type="protein sequence ID" value="TWS21736.1"/>
    <property type="molecule type" value="Genomic_DNA"/>
</dbReference>
<comment type="caution">
    <text evidence="9">The sequence shown here is derived from an EMBL/GenBank/DDBJ whole genome shotgun (WGS) entry which is preliminary data.</text>
</comment>
<evidence type="ECO:0000313" key="10">
    <source>
        <dbReference type="Proteomes" id="UP000319792"/>
    </source>
</evidence>
<dbReference type="GO" id="GO:0009103">
    <property type="term" value="P:lipopolysaccharide biosynthetic process"/>
    <property type="evidence" value="ECO:0007669"/>
    <property type="project" value="UniProtKB-ARBA"/>
</dbReference>
<name>A0A5C5RFL5_9ACTN</name>
<dbReference type="GO" id="GO:0016763">
    <property type="term" value="F:pentosyltransferase activity"/>
    <property type="evidence" value="ECO:0007669"/>
    <property type="project" value="TreeGrafter"/>
</dbReference>
<evidence type="ECO:0000313" key="9">
    <source>
        <dbReference type="EMBL" id="TWS21736.1"/>
    </source>
</evidence>
<feature type="transmembrane region" description="Helical" evidence="8">
    <location>
        <begin position="117"/>
        <end position="134"/>
    </location>
</feature>
<evidence type="ECO:0000256" key="8">
    <source>
        <dbReference type="SAM" id="Phobius"/>
    </source>
</evidence>
<evidence type="ECO:0000256" key="2">
    <source>
        <dbReference type="ARBA" id="ARBA00022475"/>
    </source>
</evidence>
<reference evidence="9 10" key="2">
    <citation type="submission" date="2019-08" db="EMBL/GenBank/DDBJ databases">
        <title>Tsukamurella conjunctivitidis sp. nov., Tsukamurella assacharolytica sp. nov. and Tsukamurella sputae sp. nov. isolated from patients with conjunctivitis, bacteraemia (lymphoma) and respiratory infection (sputum) in Hong Kong.</title>
        <authorList>
            <person name="Fok K.M.N."/>
            <person name="Fong J.Y.H."/>
        </authorList>
    </citation>
    <scope>NUCLEOTIDE SEQUENCE [LARGE SCALE GENOMIC DNA]</scope>
    <source>
        <strain evidence="9 10">HKU70</strain>
    </source>
</reference>
<evidence type="ECO:0000256" key="3">
    <source>
        <dbReference type="ARBA" id="ARBA00022676"/>
    </source>
</evidence>